<evidence type="ECO:0000313" key="3">
    <source>
        <dbReference type="Proteomes" id="UP000051298"/>
    </source>
</evidence>
<dbReference type="Proteomes" id="UP000051298">
    <property type="component" value="Unassembled WGS sequence"/>
</dbReference>
<organism evidence="2 3">
    <name type="scientific">Thalassobacter stenotrophicus</name>
    <dbReference type="NCBI Taxonomy" id="266809"/>
    <lineage>
        <taxon>Bacteria</taxon>
        <taxon>Pseudomonadati</taxon>
        <taxon>Pseudomonadota</taxon>
        <taxon>Alphaproteobacteria</taxon>
        <taxon>Rhodobacterales</taxon>
        <taxon>Roseobacteraceae</taxon>
        <taxon>Thalassobacter</taxon>
    </lineage>
</organism>
<gene>
    <name evidence="2" type="ORF">THS5294_03067</name>
</gene>
<evidence type="ECO:0008006" key="4">
    <source>
        <dbReference type="Google" id="ProtNLM"/>
    </source>
</evidence>
<dbReference type="AlphaFoldDB" id="A0A0P1F393"/>
<accession>A0A0P1F393</accession>
<evidence type="ECO:0000313" key="2">
    <source>
        <dbReference type="EMBL" id="CUH61755.1"/>
    </source>
</evidence>
<sequence length="36" mass="3540">MKPAALILCMVILAACGVDGAPKPPSGGEKTVVSTN</sequence>
<dbReference type="PROSITE" id="PS51257">
    <property type="entry name" value="PROKAR_LIPOPROTEIN"/>
    <property type="match status" value="1"/>
</dbReference>
<feature type="signal peptide" evidence="1">
    <location>
        <begin position="1"/>
        <end position="20"/>
    </location>
</feature>
<evidence type="ECO:0000256" key="1">
    <source>
        <dbReference type="SAM" id="SignalP"/>
    </source>
</evidence>
<feature type="chain" id="PRO_5006062243" description="Small periplasmic lipoprotein" evidence="1">
    <location>
        <begin position="21"/>
        <end position="36"/>
    </location>
</feature>
<keyword evidence="1" id="KW-0732">Signal</keyword>
<name>A0A0P1F393_9RHOB</name>
<protein>
    <recommendedName>
        <fullName evidence="4">Small periplasmic lipoprotein</fullName>
    </recommendedName>
</protein>
<reference evidence="2 3" key="1">
    <citation type="submission" date="2015-09" db="EMBL/GenBank/DDBJ databases">
        <authorList>
            <consortium name="Swine Surveillance"/>
        </authorList>
    </citation>
    <scope>NUCLEOTIDE SEQUENCE [LARGE SCALE GENOMIC DNA]</scope>
    <source>
        <strain evidence="2 3">CECT 5294</strain>
    </source>
</reference>
<proteinExistence type="predicted"/>
<dbReference type="EMBL" id="CYRX01000033">
    <property type="protein sequence ID" value="CUH61755.1"/>
    <property type="molecule type" value="Genomic_DNA"/>
</dbReference>